<accession>A0A5J9VX35</accession>
<dbReference type="Proteomes" id="UP000324897">
    <property type="component" value="Chromosome 4"/>
</dbReference>
<evidence type="ECO:0000256" key="1">
    <source>
        <dbReference type="SAM" id="MobiDB-lite"/>
    </source>
</evidence>
<protein>
    <submittedName>
        <fullName evidence="2">Uncharacterized protein</fullName>
    </submittedName>
</protein>
<gene>
    <name evidence="2" type="ORF">EJB05_13638</name>
</gene>
<sequence>MDESISSSSRTCSTDDEFHSTNYSEDVDSSWTAYFLLAFHDEEATSLVAPPREKLPADGDVRGSAFTVSASANNKLDKENNKVIKVKGEPMVVPKKEEDPLEDTASSPPLRLNGAQDVWNNTPSGHEKKSTTIARGKC</sequence>
<proteinExistence type="predicted"/>
<feature type="non-terminal residue" evidence="2">
    <location>
        <position position="1"/>
    </location>
</feature>
<evidence type="ECO:0000313" key="3">
    <source>
        <dbReference type="Proteomes" id="UP000324897"/>
    </source>
</evidence>
<name>A0A5J9VX35_9POAL</name>
<keyword evidence="3" id="KW-1185">Reference proteome</keyword>
<feature type="region of interest" description="Disordered" evidence="1">
    <location>
        <begin position="1"/>
        <end position="23"/>
    </location>
</feature>
<comment type="caution">
    <text evidence="2">The sequence shown here is derived from an EMBL/GenBank/DDBJ whole genome shotgun (WGS) entry which is preliminary data.</text>
</comment>
<dbReference type="EMBL" id="RWGY01000007">
    <property type="protein sequence ID" value="TVU40187.1"/>
    <property type="molecule type" value="Genomic_DNA"/>
</dbReference>
<dbReference type="AlphaFoldDB" id="A0A5J9VX35"/>
<reference evidence="2 3" key="1">
    <citation type="journal article" date="2019" name="Sci. Rep.">
        <title>A high-quality genome of Eragrostis curvula grass provides insights into Poaceae evolution and supports new strategies to enhance forage quality.</title>
        <authorList>
            <person name="Carballo J."/>
            <person name="Santos B.A.C.M."/>
            <person name="Zappacosta D."/>
            <person name="Garbus I."/>
            <person name="Selva J.P."/>
            <person name="Gallo C.A."/>
            <person name="Diaz A."/>
            <person name="Albertini E."/>
            <person name="Caccamo M."/>
            <person name="Echenique V."/>
        </authorList>
    </citation>
    <scope>NUCLEOTIDE SEQUENCE [LARGE SCALE GENOMIC DNA]</scope>
    <source>
        <strain evidence="3">cv. Victoria</strain>
        <tissue evidence="2">Leaf</tissue>
    </source>
</reference>
<dbReference type="OrthoDB" id="10651875at2759"/>
<dbReference type="Gramene" id="TVU40187">
    <property type="protein sequence ID" value="TVU40187"/>
    <property type="gene ID" value="EJB05_13638"/>
</dbReference>
<evidence type="ECO:0000313" key="2">
    <source>
        <dbReference type="EMBL" id="TVU40187.1"/>
    </source>
</evidence>
<feature type="compositionally biased region" description="Basic and acidic residues" evidence="1">
    <location>
        <begin position="79"/>
        <end position="98"/>
    </location>
</feature>
<organism evidence="2 3">
    <name type="scientific">Eragrostis curvula</name>
    <name type="common">weeping love grass</name>
    <dbReference type="NCBI Taxonomy" id="38414"/>
    <lineage>
        <taxon>Eukaryota</taxon>
        <taxon>Viridiplantae</taxon>
        <taxon>Streptophyta</taxon>
        <taxon>Embryophyta</taxon>
        <taxon>Tracheophyta</taxon>
        <taxon>Spermatophyta</taxon>
        <taxon>Magnoliopsida</taxon>
        <taxon>Liliopsida</taxon>
        <taxon>Poales</taxon>
        <taxon>Poaceae</taxon>
        <taxon>PACMAD clade</taxon>
        <taxon>Chloridoideae</taxon>
        <taxon>Eragrostideae</taxon>
        <taxon>Eragrostidinae</taxon>
        <taxon>Eragrostis</taxon>
    </lineage>
</organism>
<feature type="region of interest" description="Disordered" evidence="1">
    <location>
        <begin position="79"/>
        <end position="138"/>
    </location>
</feature>